<dbReference type="EMBL" id="WOYG01000001">
    <property type="protein sequence ID" value="NLV10443.1"/>
    <property type="molecule type" value="Genomic_DNA"/>
</dbReference>
<reference evidence="3" key="1">
    <citation type="submission" date="2019-12" db="EMBL/GenBank/DDBJ databases">
        <title>Whole-genome sequence of Halomicrobium mukohataei pws1.</title>
        <authorList>
            <person name="Verma D.K."/>
            <person name="Gopal K."/>
            <person name="Prasad E.S."/>
        </authorList>
    </citation>
    <scope>NUCLEOTIDE SEQUENCE</scope>
    <source>
        <strain evidence="3">Pws1</strain>
    </source>
</reference>
<name>A0A847U436_9EURY</name>
<dbReference type="InterPro" id="IPR055712">
    <property type="entry name" value="DUF7288"/>
</dbReference>
<gene>
    <name evidence="3" type="ORF">GOC74_10940</name>
</gene>
<protein>
    <submittedName>
        <fullName evidence="3">Uncharacterized protein</fullName>
    </submittedName>
</protein>
<dbReference type="Pfam" id="PF23959">
    <property type="entry name" value="DUF7288"/>
    <property type="match status" value="1"/>
</dbReference>
<dbReference type="RefSeq" id="WP_170094139.1">
    <property type="nucleotide sequence ID" value="NZ_WOYG01000001.1"/>
</dbReference>
<evidence type="ECO:0000313" key="3">
    <source>
        <dbReference type="EMBL" id="NLV10443.1"/>
    </source>
</evidence>
<sequence>MTRGQVYTLEGIFAALVIVVSVFFALQATTAMSGTPSGQAAVEGEDGLTRSTLSAIDDRALRSAVLYWTDEGFHCTPSDQEYYTGSADLSTCPLSTGSEYSDDLPTNAFGAALAEGLGDTYQYNVVLRYESGTTKTQQMVYQGQPSAGATRARASVPLANDHQFTAADGTQSGTRLSDEPGRLYAPPTDGDASDDDLYTVVYVEVVAWQT</sequence>
<keyword evidence="2" id="KW-0812">Transmembrane</keyword>
<organism evidence="3 4">
    <name type="scientific">Halomicrobium mukohataei</name>
    <dbReference type="NCBI Taxonomy" id="57705"/>
    <lineage>
        <taxon>Archaea</taxon>
        <taxon>Methanobacteriati</taxon>
        <taxon>Methanobacteriota</taxon>
        <taxon>Stenosarchaea group</taxon>
        <taxon>Halobacteria</taxon>
        <taxon>Halobacteriales</taxon>
        <taxon>Haloarculaceae</taxon>
        <taxon>Halomicrobium</taxon>
    </lineage>
</organism>
<accession>A0A847U436</accession>
<keyword evidence="2" id="KW-1133">Transmembrane helix</keyword>
<dbReference type="OrthoDB" id="324613at2157"/>
<evidence type="ECO:0000256" key="2">
    <source>
        <dbReference type="SAM" id="Phobius"/>
    </source>
</evidence>
<dbReference type="Proteomes" id="UP000608662">
    <property type="component" value="Unassembled WGS sequence"/>
</dbReference>
<keyword evidence="2" id="KW-0472">Membrane</keyword>
<proteinExistence type="predicted"/>
<feature type="transmembrane region" description="Helical" evidence="2">
    <location>
        <begin position="6"/>
        <end position="26"/>
    </location>
</feature>
<dbReference type="AlphaFoldDB" id="A0A847U436"/>
<evidence type="ECO:0000313" key="4">
    <source>
        <dbReference type="Proteomes" id="UP000608662"/>
    </source>
</evidence>
<comment type="caution">
    <text evidence="3">The sequence shown here is derived from an EMBL/GenBank/DDBJ whole genome shotgun (WGS) entry which is preliminary data.</text>
</comment>
<evidence type="ECO:0000256" key="1">
    <source>
        <dbReference type="SAM" id="MobiDB-lite"/>
    </source>
</evidence>
<feature type="region of interest" description="Disordered" evidence="1">
    <location>
        <begin position="160"/>
        <end position="190"/>
    </location>
</feature>